<dbReference type="RefSeq" id="WP_327597869.1">
    <property type="nucleotide sequence ID" value="NZ_JAYXHS010000001.1"/>
</dbReference>
<keyword evidence="2" id="KW-1185">Reference proteome</keyword>
<evidence type="ECO:0000313" key="2">
    <source>
        <dbReference type="Proteomes" id="UP001331561"/>
    </source>
</evidence>
<gene>
    <name evidence="1" type="ORF">VVD49_04170</name>
</gene>
<comment type="caution">
    <text evidence="1">The sequence shown here is derived from an EMBL/GenBank/DDBJ whole genome shotgun (WGS) entry which is preliminary data.</text>
</comment>
<reference evidence="1 2" key="1">
    <citation type="submission" date="2024-01" db="EMBL/GenBank/DDBJ databases">
        <title>Uliginosibacterium soil sp. nov.</title>
        <authorList>
            <person name="Lv Y."/>
        </authorList>
    </citation>
    <scope>NUCLEOTIDE SEQUENCE [LARGE SCALE GENOMIC DNA]</scope>
    <source>
        <strain evidence="1 2">H3</strain>
    </source>
</reference>
<dbReference type="Proteomes" id="UP001331561">
    <property type="component" value="Unassembled WGS sequence"/>
</dbReference>
<sequence>MAHHDTSNAETAHHDARLGTAIGAASGLASGALAGGVAAGPAGAIAGATVGAVVGGIGTRLLAEDFDVTPVDSHWRDRFAREPYYEDGLAYDDYAPAYHLGAAARIRHPQASFEEAEAAMEAEYMGLRGESKLAWERASKAARASFHTTYF</sequence>
<evidence type="ECO:0008006" key="3">
    <source>
        <dbReference type="Google" id="ProtNLM"/>
    </source>
</evidence>
<organism evidence="1 2">
    <name type="scientific">Uliginosibacterium silvisoli</name>
    <dbReference type="NCBI Taxonomy" id="3114758"/>
    <lineage>
        <taxon>Bacteria</taxon>
        <taxon>Pseudomonadati</taxon>
        <taxon>Pseudomonadota</taxon>
        <taxon>Betaproteobacteria</taxon>
        <taxon>Rhodocyclales</taxon>
        <taxon>Zoogloeaceae</taxon>
        <taxon>Uliginosibacterium</taxon>
    </lineage>
</organism>
<accession>A0ABU6JZ11</accession>
<proteinExistence type="predicted"/>
<name>A0ABU6JZ11_9RHOO</name>
<protein>
    <recommendedName>
        <fullName evidence="3">Glycine zipper domain-containing protein</fullName>
    </recommendedName>
</protein>
<dbReference type="EMBL" id="JAYXHS010000001">
    <property type="protein sequence ID" value="MEC5384903.1"/>
    <property type="molecule type" value="Genomic_DNA"/>
</dbReference>
<evidence type="ECO:0000313" key="1">
    <source>
        <dbReference type="EMBL" id="MEC5384903.1"/>
    </source>
</evidence>